<dbReference type="RefSeq" id="WP_093890925.1">
    <property type="nucleotide sequence ID" value="NZ_FOQY01000033.1"/>
</dbReference>
<dbReference type="AlphaFoldDB" id="A0A1I4BZC7"/>
<dbReference type="EMBL" id="FOQY01000033">
    <property type="protein sequence ID" value="SFK73326.1"/>
    <property type="molecule type" value="Genomic_DNA"/>
</dbReference>
<evidence type="ECO:0000313" key="3">
    <source>
        <dbReference type="Proteomes" id="UP000199111"/>
    </source>
</evidence>
<organism evidence="2 3">
    <name type="scientific">Streptosporangium canum</name>
    <dbReference type="NCBI Taxonomy" id="324952"/>
    <lineage>
        <taxon>Bacteria</taxon>
        <taxon>Bacillati</taxon>
        <taxon>Actinomycetota</taxon>
        <taxon>Actinomycetes</taxon>
        <taxon>Streptosporangiales</taxon>
        <taxon>Streptosporangiaceae</taxon>
        <taxon>Streptosporangium</taxon>
    </lineage>
</organism>
<feature type="transmembrane region" description="Helical" evidence="1">
    <location>
        <begin position="36"/>
        <end position="53"/>
    </location>
</feature>
<dbReference type="Proteomes" id="UP000199111">
    <property type="component" value="Unassembled WGS sequence"/>
</dbReference>
<keyword evidence="1" id="KW-0812">Transmembrane</keyword>
<proteinExistence type="predicted"/>
<keyword evidence="1" id="KW-1133">Transmembrane helix</keyword>
<sequence>MFSMPVLVVLTATALVAAVACALTLAAGAPWPTALLSGGAAGGITLGLLPRLLDDRHDHD</sequence>
<reference evidence="3" key="1">
    <citation type="submission" date="2016-10" db="EMBL/GenBank/DDBJ databases">
        <authorList>
            <person name="Varghese N."/>
            <person name="Submissions S."/>
        </authorList>
    </citation>
    <scope>NUCLEOTIDE SEQUENCE [LARGE SCALE GENOMIC DNA]</scope>
    <source>
        <strain evidence="3">CGMCC 4.2126</strain>
    </source>
</reference>
<evidence type="ECO:0000313" key="2">
    <source>
        <dbReference type="EMBL" id="SFK73326.1"/>
    </source>
</evidence>
<keyword evidence="3" id="KW-1185">Reference proteome</keyword>
<name>A0A1I4BZC7_9ACTN</name>
<keyword evidence="1" id="KW-0472">Membrane</keyword>
<evidence type="ECO:0000256" key="1">
    <source>
        <dbReference type="SAM" id="Phobius"/>
    </source>
</evidence>
<protein>
    <submittedName>
        <fullName evidence="2">Uncharacterized protein</fullName>
    </submittedName>
</protein>
<accession>A0A1I4BZC7</accession>
<dbReference type="GeneID" id="96302365"/>
<gene>
    <name evidence="2" type="ORF">SAMN05216275_13389</name>
</gene>